<evidence type="ECO:0000256" key="3">
    <source>
        <dbReference type="ARBA" id="ARBA00022840"/>
    </source>
</evidence>
<dbReference type="GO" id="GO:0003777">
    <property type="term" value="F:microtubule motor activity"/>
    <property type="evidence" value="ECO:0007669"/>
    <property type="project" value="InterPro"/>
</dbReference>
<evidence type="ECO:0000256" key="4">
    <source>
        <dbReference type="ARBA" id="ARBA00023054"/>
    </source>
</evidence>
<dbReference type="SMART" id="SM00129">
    <property type="entry name" value="KISc"/>
    <property type="match status" value="1"/>
</dbReference>
<feature type="binding site" evidence="6">
    <location>
        <begin position="68"/>
        <end position="75"/>
    </location>
    <ligand>
        <name>ATP</name>
        <dbReference type="ChEBI" id="CHEBI:30616"/>
    </ligand>
</feature>
<evidence type="ECO:0000313" key="10">
    <source>
        <dbReference type="EMBL" id="GFH14876.1"/>
    </source>
</evidence>
<accession>A0A699Z6E1</accession>
<dbReference type="PRINTS" id="PR00380">
    <property type="entry name" value="KINESINHEAVY"/>
</dbReference>
<dbReference type="EMBL" id="BLLF01000777">
    <property type="protein sequence ID" value="GFH14876.1"/>
    <property type="molecule type" value="Genomic_DNA"/>
</dbReference>
<dbReference type="PROSITE" id="PS00411">
    <property type="entry name" value="KINESIN_MOTOR_1"/>
    <property type="match status" value="1"/>
</dbReference>
<evidence type="ECO:0000256" key="8">
    <source>
        <dbReference type="SAM" id="MobiDB-lite"/>
    </source>
</evidence>
<reference evidence="10 11" key="1">
    <citation type="submission" date="2020-02" db="EMBL/GenBank/DDBJ databases">
        <title>Draft genome sequence of Haematococcus lacustris strain NIES-144.</title>
        <authorList>
            <person name="Morimoto D."/>
            <person name="Nakagawa S."/>
            <person name="Yoshida T."/>
            <person name="Sawayama S."/>
        </authorList>
    </citation>
    <scope>NUCLEOTIDE SEQUENCE [LARGE SCALE GENOMIC DNA]</scope>
    <source>
        <strain evidence="10 11">NIES-144</strain>
    </source>
</reference>
<dbReference type="GO" id="GO:0005524">
    <property type="term" value="F:ATP binding"/>
    <property type="evidence" value="ECO:0007669"/>
    <property type="project" value="UniProtKB-UniRule"/>
</dbReference>
<feature type="region of interest" description="Disordered" evidence="8">
    <location>
        <begin position="430"/>
        <end position="478"/>
    </location>
</feature>
<keyword evidence="11" id="KW-1185">Reference proteome</keyword>
<keyword evidence="2 6" id="KW-0547">Nucleotide-binding</keyword>
<evidence type="ECO:0000259" key="9">
    <source>
        <dbReference type="PROSITE" id="PS50067"/>
    </source>
</evidence>
<sequence length="678" mass="72227">VEQDGASITVHVPKEADAGIINNQAESFAFKFDSVLENVTQEALYSSVASEVVDSVLAGFSGCIFAYGQTGAGKTFTMAGDIRNYVHRGVIPRAIHHIFHEADMRVDKIYKTKVSYLEIYNDQLYDLLAPTPGSSEGLAIMEDAVQGTFVRGLTLVDVSTEEEALAQYFVGEQGRSTAQHVLNAHSSRSHCVFTLHLEMRTSEAASERAVLSRLHLVDLAGSERTKKTNVSGQSMKEAQFINKSLSFLEQTVAALGRRDAHIPYRQSRLTNVLKDALGGNCKTVMVANIWGEPSHVEETLSTLRFASRVRELRQELAMRDALSGKARVNYDDLSEADLKDLQALANSFLQGEVDVEQLPCDSVKRIRECYKALRLMAQAAQAALHTQLREAASLTGAALMDRASTAPGTGLGDVGDVDRGKLGFQVGMAPPDARPAGGLQLGSLSGGGGGAATPGAGPRSVENGSGGGGPHESHSATITVAGGPERNAAFSHYKHDIAEGRNLNTIAKDRAAQLRDVKAAIKDSTADVNASKSEIDRLTALLAERRPSGATRDGDIVDAEYLNLSQALKAAKLAYRTAFDKLKDLRGSLEALAASAAQAKQELITEFDNWVAMQGGNVAGLNLGGSGAEESELDAGEAFERMQLARLAANDPDSAVFHSALKKTAGVRASGAFGGMKR</sequence>
<comment type="caution">
    <text evidence="10">The sequence shown here is derived from an EMBL/GenBank/DDBJ whole genome shotgun (WGS) entry which is preliminary data.</text>
</comment>
<dbReference type="GO" id="GO:0008017">
    <property type="term" value="F:microtubule binding"/>
    <property type="evidence" value="ECO:0007669"/>
    <property type="project" value="InterPro"/>
</dbReference>
<dbReference type="Gene3D" id="3.40.850.10">
    <property type="entry name" value="Kinesin motor domain"/>
    <property type="match status" value="1"/>
</dbReference>
<protein>
    <recommendedName>
        <fullName evidence="7">Kinesin-like protein</fullName>
    </recommendedName>
</protein>
<dbReference type="Pfam" id="PF00225">
    <property type="entry name" value="Kinesin"/>
    <property type="match status" value="1"/>
</dbReference>
<name>A0A699Z6E1_HAELA</name>
<keyword evidence="1 7" id="KW-0493">Microtubule</keyword>
<dbReference type="GO" id="GO:0005874">
    <property type="term" value="C:microtubule"/>
    <property type="evidence" value="ECO:0007669"/>
    <property type="project" value="UniProtKB-KW"/>
</dbReference>
<organism evidence="10 11">
    <name type="scientific">Haematococcus lacustris</name>
    <name type="common">Green alga</name>
    <name type="synonym">Haematococcus pluvialis</name>
    <dbReference type="NCBI Taxonomy" id="44745"/>
    <lineage>
        <taxon>Eukaryota</taxon>
        <taxon>Viridiplantae</taxon>
        <taxon>Chlorophyta</taxon>
        <taxon>core chlorophytes</taxon>
        <taxon>Chlorophyceae</taxon>
        <taxon>CS clade</taxon>
        <taxon>Chlamydomonadales</taxon>
        <taxon>Haematococcaceae</taxon>
        <taxon>Haematococcus</taxon>
    </lineage>
</organism>
<gene>
    <name evidence="10" type="ORF">HaLaN_11008</name>
</gene>
<dbReference type="Proteomes" id="UP000485058">
    <property type="component" value="Unassembled WGS sequence"/>
</dbReference>
<comment type="similarity">
    <text evidence="6 7">Belongs to the TRAFAC class myosin-kinesin ATPase superfamily. Kinesin family.</text>
</comment>
<keyword evidence="5 6" id="KW-0505">Motor protein</keyword>
<evidence type="ECO:0000256" key="2">
    <source>
        <dbReference type="ARBA" id="ARBA00022741"/>
    </source>
</evidence>
<feature type="non-terminal residue" evidence="10">
    <location>
        <position position="1"/>
    </location>
</feature>
<dbReference type="PANTHER" id="PTHR47968">
    <property type="entry name" value="CENTROMERE PROTEIN E"/>
    <property type="match status" value="1"/>
</dbReference>
<dbReference type="InterPro" id="IPR036961">
    <property type="entry name" value="Kinesin_motor_dom_sf"/>
</dbReference>
<dbReference type="PANTHER" id="PTHR47968:SF36">
    <property type="entry name" value="KINESIN HEAVY CHAIN ISOFORM X1"/>
    <property type="match status" value="1"/>
</dbReference>
<evidence type="ECO:0000256" key="1">
    <source>
        <dbReference type="ARBA" id="ARBA00022701"/>
    </source>
</evidence>
<dbReference type="Pfam" id="PF23735">
    <property type="entry name" value="KIF9"/>
    <property type="match status" value="1"/>
</dbReference>
<proteinExistence type="inferred from homology"/>
<keyword evidence="4" id="KW-0175">Coiled coil</keyword>
<dbReference type="GO" id="GO:0007018">
    <property type="term" value="P:microtubule-based movement"/>
    <property type="evidence" value="ECO:0007669"/>
    <property type="project" value="InterPro"/>
</dbReference>
<evidence type="ECO:0000256" key="5">
    <source>
        <dbReference type="ARBA" id="ARBA00023175"/>
    </source>
</evidence>
<dbReference type="InterPro" id="IPR027640">
    <property type="entry name" value="Kinesin-like_fam"/>
</dbReference>
<evidence type="ECO:0000256" key="6">
    <source>
        <dbReference type="PROSITE-ProRule" id="PRU00283"/>
    </source>
</evidence>
<evidence type="ECO:0000313" key="11">
    <source>
        <dbReference type="Proteomes" id="UP000485058"/>
    </source>
</evidence>
<dbReference type="PROSITE" id="PS50067">
    <property type="entry name" value="KINESIN_MOTOR_2"/>
    <property type="match status" value="1"/>
</dbReference>
<dbReference type="InterPro" id="IPR027417">
    <property type="entry name" value="P-loop_NTPase"/>
</dbReference>
<dbReference type="InterPro" id="IPR001752">
    <property type="entry name" value="Kinesin_motor_dom"/>
</dbReference>
<dbReference type="InterPro" id="IPR019821">
    <property type="entry name" value="Kinesin_motor_CS"/>
</dbReference>
<dbReference type="SUPFAM" id="SSF52540">
    <property type="entry name" value="P-loop containing nucleoside triphosphate hydrolases"/>
    <property type="match status" value="1"/>
</dbReference>
<keyword evidence="3 6" id="KW-0067">ATP-binding</keyword>
<dbReference type="InterPro" id="IPR056524">
    <property type="entry name" value="KIF6/9_C"/>
</dbReference>
<dbReference type="AlphaFoldDB" id="A0A699Z6E1"/>
<feature type="domain" description="Kinesin motor" evidence="9">
    <location>
        <begin position="1"/>
        <end position="312"/>
    </location>
</feature>
<evidence type="ECO:0000256" key="7">
    <source>
        <dbReference type="RuleBase" id="RU000394"/>
    </source>
</evidence>
<feature type="compositionally biased region" description="Low complexity" evidence="8">
    <location>
        <begin position="453"/>
        <end position="463"/>
    </location>
</feature>